<accession>A0AAN6Z1I2</accession>
<evidence type="ECO:0000313" key="2">
    <source>
        <dbReference type="Proteomes" id="UP001302602"/>
    </source>
</evidence>
<dbReference type="Proteomes" id="UP001302602">
    <property type="component" value="Unassembled WGS sequence"/>
</dbReference>
<reference evidence="1" key="2">
    <citation type="submission" date="2023-05" db="EMBL/GenBank/DDBJ databases">
        <authorList>
            <consortium name="Lawrence Berkeley National Laboratory"/>
            <person name="Steindorff A."/>
            <person name="Hensen N."/>
            <person name="Bonometti L."/>
            <person name="Westerberg I."/>
            <person name="Brannstrom I.O."/>
            <person name="Guillou S."/>
            <person name="Cros-Aarteil S."/>
            <person name="Calhoun S."/>
            <person name="Haridas S."/>
            <person name="Kuo A."/>
            <person name="Mondo S."/>
            <person name="Pangilinan J."/>
            <person name="Riley R."/>
            <person name="Labutti K."/>
            <person name="Andreopoulos B."/>
            <person name="Lipzen A."/>
            <person name="Chen C."/>
            <person name="Yanf M."/>
            <person name="Daum C."/>
            <person name="Ng V."/>
            <person name="Clum A."/>
            <person name="Ohm R."/>
            <person name="Martin F."/>
            <person name="Silar P."/>
            <person name="Natvig D."/>
            <person name="Lalanne C."/>
            <person name="Gautier V."/>
            <person name="Ament-Velasquez S.L."/>
            <person name="Kruys A."/>
            <person name="Hutchinson M.I."/>
            <person name="Powell A.J."/>
            <person name="Barry K."/>
            <person name="Miller A.N."/>
            <person name="Grigoriev I.V."/>
            <person name="Debuchy R."/>
            <person name="Gladieux P."/>
            <person name="Thoren M.H."/>
            <person name="Johannesson H."/>
        </authorList>
    </citation>
    <scope>NUCLEOTIDE SEQUENCE</scope>
    <source>
        <strain evidence="1">CBS 731.68</strain>
    </source>
</reference>
<sequence>MKYAASIIDACVDQTTYALRCTSGPSYIRTDVCGANAGVVTLTAGPSTYRISSTTAVRTNGQDVSATLQESCQLRGTTQAVCTAMIGGSVDKTTTSASLSTTISGADYYRFDVAITGGAEKTASPSAQCNAPPASGPSGSGASTKAVAIWGLIGVVGVASLFGL</sequence>
<keyword evidence="2" id="KW-1185">Reference proteome</keyword>
<comment type="caution">
    <text evidence="1">The sequence shown here is derived from an EMBL/GenBank/DDBJ whole genome shotgun (WGS) entry which is preliminary data.</text>
</comment>
<dbReference type="GeneID" id="87826181"/>
<reference evidence="1" key="1">
    <citation type="journal article" date="2023" name="Mol. Phylogenet. Evol.">
        <title>Genome-scale phylogeny and comparative genomics of the fungal order Sordariales.</title>
        <authorList>
            <person name="Hensen N."/>
            <person name="Bonometti L."/>
            <person name="Westerberg I."/>
            <person name="Brannstrom I.O."/>
            <person name="Guillou S."/>
            <person name="Cros-Aarteil S."/>
            <person name="Calhoun S."/>
            <person name="Haridas S."/>
            <person name="Kuo A."/>
            <person name="Mondo S."/>
            <person name="Pangilinan J."/>
            <person name="Riley R."/>
            <person name="LaButti K."/>
            <person name="Andreopoulos B."/>
            <person name="Lipzen A."/>
            <person name="Chen C."/>
            <person name="Yan M."/>
            <person name="Daum C."/>
            <person name="Ng V."/>
            <person name="Clum A."/>
            <person name="Steindorff A."/>
            <person name="Ohm R.A."/>
            <person name="Martin F."/>
            <person name="Silar P."/>
            <person name="Natvig D.O."/>
            <person name="Lalanne C."/>
            <person name="Gautier V."/>
            <person name="Ament-Velasquez S.L."/>
            <person name="Kruys A."/>
            <person name="Hutchinson M.I."/>
            <person name="Powell A.J."/>
            <person name="Barry K."/>
            <person name="Miller A.N."/>
            <person name="Grigoriev I.V."/>
            <person name="Debuchy R."/>
            <person name="Gladieux P."/>
            <person name="Hiltunen Thoren M."/>
            <person name="Johannesson H."/>
        </authorList>
    </citation>
    <scope>NUCLEOTIDE SEQUENCE</scope>
    <source>
        <strain evidence="1">CBS 731.68</strain>
    </source>
</reference>
<dbReference type="AlphaFoldDB" id="A0AAN6Z1I2"/>
<proteinExistence type="predicted"/>
<dbReference type="EMBL" id="MU853238">
    <property type="protein sequence ID" value="KAK4120564.1"/>
    <property type="molecule type" value="Genomic_DNA"/>
</dbReference>
<organism evidence="1 2">
    <name type="scientific">Parathielavia appendiculata</name>
    <dbReference type="NCBI Taxonomy" id="2587402"/>
    <lineage>
        <taxon>Eukaryota</taxon>
        <taxon>Fungi</taxon>
        <taxon>Dikarya</taxon>
        <taxon>Ascomycota</taxon>
        <taxon>Pezizomycotina</taxon>
        <taxon>Sordariomycetes</taxon>
        <taxon>Sordariomycetidae</taxon>
        <taxon>Sordariales</taxon>
        <taxon>Chaetomiaceae</taxon>
        <taxon>Parathielavia</taxon>
    </lineage>
</organism>
<evidence type="ECO:0000313" key="1">
    <source>
        <dbReference type="EMBL" id="KAK4120564.1"/>
    </source>
</evidence>
<name>A0AAN6Z1I2_9PEZI</name>
<protein>
    <submittedName>
        <fullName evidence="1">Uncharacterized protein</fullName>
    </submittedName>
</protein>
<dbReference type="RefSeq" id="XP_062644335.1">
    <property type="nucleotide sequence ID" value="XM_062789411.1"/>
</dbReference>
<gene>
    <name evidence="1" type="ORF">N657DRAFT_579689</name>
</gene>